<evidence type="ECO:0000313" key="2">
    <source>
        <dbReference type="EMBL" id="CRY94868.1"/>
    </source>
</evidence>
<reference evidence="2" key="2">
    <citation type="submission" date="2015-07" db="EMBL/GenBank/DDBJ databases">
        <title>Plasmids, circular viruses and viroids from rat gut.</title>
        <authorList>
            <person name="Jorgensen T.J."/>
            <person name="Hansen M.A."/>
            <person name="Xu Z."/>
            <person name="Tabak M.A."/>
            <person name="Sorensen S.J."/>
            <person name="Hansen L.H."/>
        </authorList>
    </citation>
    <scope>NUCLEOTIDE SEQUENCE</scope>
    <source>
        <strain evidence="2">RGRH0391</strain>
    </source>
</reference>
<sequence>MEQTFLKDILKHINNIRKELETLEQQNTTQQDLVQTTHQQITKELSIQQIRSELNLLEHLVTLDLKR</sequence>
<accession>A0A0H5PZ77</accession>
<evidence type="ECO:0000256" key="1">
    <source>
        <dbReference type="SAM" id="Coils"/>
    </source>
</evidence>
<feature type="coiled-coil region" evidence="1">
    <location>
        <begin position="6"/>
        <end position="33"/>
    </location>
</feature>
<dbReference type="EMBL" id="LN853042">
    <property type="protein sequence ID" value="CRY94868.1"/>
    <property type="molecule type" value="Genomic_DNA"/>
</dbReference>
<dbReference type="AlphaFoldDB" id="A0A0H5PZ77"/>
<protein>
    <submittedName>
        <fullName evidence="2">Uncharacterized protein</fullName>
    </submittedName>
</protein>
<organism evidence="2">
    <name type="scientific">uncultured prokaryote</name>
    <dbReference type="NCBI Taxonomy" id="198431"/>
    <lineage>
        <taxon>unclassified sequences</taxon>
        <taxon>environmental samples</taxon>
    </lineage>
</organism>
<keyword evidence="1" id="KW-0175">Coiled coil</keyword>
<name>A0A0H5PZ77_9ZZZZ</name>
<proteinExistence type="predicted"/>
<reference evidence="2" key="1">
    <citation type="submission" date="2015-06" db="EMBL/GenBank/DDBJ databases">
        <authorList>
            <person name="Joergensen T."/>
        </authorList>
    </citation>
    <scope>NUCLEOTIDE SEQUENCE</scope>
    <source>
        <strain evidence="2">RGRH0391</strain>
    </source>
</reference>